<evidence type="ECO:0000256" key="1">
    <source>
        <dbReference type="ARBA" id="ARBA00004123"/>
    </source>
</evidence>
<evidence type="ECO:0000313" key="8">
    <source>
        <dbReference type="Proteomes" id="UP000799767"/>
    </source>
</evidence>
<evidence type="ECO:0000256" key="5">
    <source>
        <dbReference type="ARBA" id="ARBA00023242"/>
    </source>
</evidence>
<comment type="subcellular location">
    <subcellularLocation>
        <location evidence="1">Nucleus</location>
    </subcellularLocation>
</comment>
<dbReference type="GO" id="GO:0005654">
    <property type="term" value="C:nucleoplasm"/>
    <property type="evidence" value="ECO:0007669"/>
    <property type="project" value="UniProtKB-ARBA"/>
</dbReference>
<feature type="region of interest" description="Disordered" evidence="6">
    <location>
        <begin position="564"/>
        <end position="601"/>
    </location>
</feature>
<evidence type="ECO:0000256" key="3">
    <source>
        <dbReference type="ARBA" id="ARBA00023015"/>
    </source>
</evidence>
<reference evidence="7" key="1">
    <citation type="journal article" date="2020" name="Stud. Mycol.">
        <title>101 Dothideomycetes genomes: a test case for predicting lifestyles and emergence of pathogens.</title>
        <authorList>
            <person name="Haridas S."/>
            <person name="Albert R."/>
            <person name="Binder M."/>
            <person name="Bloem J."/>
            <person name="Labutti K."/>
            <person name="Salamov A."/>
            <person name="Andreopoulos B."/>
            <person name="Baker S."/>
            <person name="Barry K."/>
            <person name="Bills G."/>
            <person name="Bluhm B."/>
            <person name="Cannon C."/>
            <person name="Castanera R."/>
            <person name="Culley D."/>
            <person name="Daum C."/>
            <person name="Ezra D."/>
            <person name="Gonzalez J."/>
            <person name="Henrissat B."/>
            <person name="Kuo A."/>
            <person name="Liang C."/>
            <person name="Lipzen A."/>
            <person name="Lutzoni F."/>
            <person name="Magnuson J."/>
            <person name="Mondo S."/>
            <person name="Nolan M."/>
            <person name="Ohm R."/>
            <person name="Pangilinan J."/>
            <person name="Park H.-J."/>
            <person name="Ramirez L."/>
            <person name="Alfaro M."/>
            <person name="Sun H."/>
            <person name="Tritt A."/>
            <person name="Yoshinaga Y."/>
            <person name="Zwiers L.-H."/>
            <person name="Turgeon B."/>
            <person name="Goodwin S."/>
            <person name="Spatafora J."/>
            <person name="Crous P."/>
            <person name="Grigoriev I."/>
        </authorList>
    </citation>
    <scope>NUCLEOTIDE SEQUENCE</scope>
    <source>
        <strain evidence="7">CBS 113389</strain>
    </source>
</reference>
<dbReference type="AlphaFoldDB" id="A0A6A6PKA9"/>
<dbReference type="Pfam" id="PF08598">
    <property type="entry name" value="Sds3"/>
    <property type="match status" value="1"/>
</dbReference>
<name>A0A6A6PKA9_9PEZI</name>
<accession>A0A6A6PKA9</accession>
<dbReference type="EMBL" id="MU001640">
    <property type="protein sequence ID" value="KAF2480131.1"/>
    <property type="molecule type" value="Genomic_DNA"/>
</dbReference>
<dbReference type="GeneID" id="54477213"/>
<dbReference type="OrthoDB" id="70376at2759"/>
<keyword evidence="2" id="KW-0678">Repressor</keyword>
<sequence>MARHVSPFEQSPSPAPMPPTKRDIRRNRIVEKLQGMIDGFSSNQHAHYRAQLQALQVDMTLVLRADPYPSGAGDHSGLLDDSGEDIKNLIEQTGATLPNDEAAQRDFAAIAGSRYREFVREVNDCIEQRDADLTSLHNHYHSSVAELDRLTQHKLRQAEEEHKALTSTVRQRLIASITKRRQQLLRDKESLDIADSNALLLHPNHFSINNPGSPPSGMNRKTRHLRHRQGSPNLGDLEGNGKKKRKAGAMEDDGNESPAPYLRAGPDLLGGRSPFREARDVNKYTQYEAPAYSLERIFTEKELALATDTAKLATWRYFNQPQGHEAGGVDTAVPSITDEVMEGAEDEDAVAVAPTTEEGDVATPASEPAAAEMERSTSHQVLTRGGARANPLAALNDLAAAATSERAAAGGMGLTNSKDPFAPVIPLHHAVTRSEKSGAPAPTGVSHLDMDNDFAMMRHSASRAHPAADGAEDAPAMQLDIDEEDEEIAARMRRELLDQALGESGPSQPYRLPLLETGPAVIGKGVERNPATGFAPLLSFERKMRQQAAPPGASMAAALQGKLGGEPMSRTTSAGGGSEIGESVAPAVTGTGRRGRGRLMA</sequence>
<dbReference type="Proteomes" id="UP000799767">
    <property type="component" value="Unassembled WGS sequence"/>
</dbReference>
<keyword evidence="5" id="KW-0539">Nucleus</keyword>
<feature type="region of interest" description="Disordered" evidence="6">
    <location>
        <begin position="1"/>
        <end position="24"/>
    </location>
</feature>
<evidence type="ECO:0000256" key="4">
    <source>
        <dbReference type="ARBA" id="ARBA00023163"/>
    </source>
</evidence>
<evidence type="ECO:0000313" key="7">
    <source>
        <dbReference type="EMBL" id="KAF2480131.1"/>
    </source>
</evidence>
<dbReference type="GO" id="GO:0010468">
    <property type="term" value="P:regulation of gene expression"/>
    <property type="evidence" value="ECO:0007669"/>
    <property type="project" value="UniProtKB-ARBA"/>
</dbReference>
<dbReference type="RefSeq" id="XP_033586701.1">
    <property type="nucleotide sequence ID" value="XM_033736211.1"/>
</dbReference>
<feature type="region of interest" description="Disordered" evidence="6">
    <location>
        <begin position="205"/>
        <end position="273"/>
    </location>
</feature>
<evidence type="ECO:0000256" key="6">
    <source>
        <dbReference type="SAM" id="MobiDB-lite"/>
    </source>
</evidence>
<evidence type="ECO:0000256" key="2">
    <source>
        <dbReference type="ARBA" id="ARBA00022491"/>
    </source>
</evidence>
<organism evidence="7 8">
    <name type="scientific">Neohortaea acidophila</name>
    <dbReference type="NCBI Taxonomy" id="245834"/>
    <lineage>
        <taxon>Eukaryota</taxon>
        <taxon>Fungi</taxon>
        <taxon>Dikarya</taxon>
        <taxon>Ascomycota</taxon>
        <taxon>Pezizomycotina</taxon>
        <taxon>Dothideomycetes</taxon>
        <taxon>Dothideomycetidae</taxon>
        <taxon>Mycosphaerellales</taxon>
        <taxon>Teratosphaeriaceae</taxon>
        <taxon>Neohortaea</taxon>
    </lineage>
</organism>
<proteinExistence type="predicted"/>
<dbReference type="InterPro" id="IPR013907">
    <property type="entry name" value="Sds3"/>
</dbReference>
<protein>
    <submittedName>
        <fullName evidence="7">Sds3-like-domain-containing protein</fullName>
    </submittedName>
</protein>
<dbReference type="SMART" id="SM01401">
    <property type="entry name" value="Sds3"/>
    <property type="match status" value="1"/>
</dbReference>
<keyword evidence="3" id="KW-0805">Transcription regulation</keyword>
<gene>
    <name evidence="7" type="ORF">BDY17DRAFT_318662</name>
</gene>
<keyword evidence="4" id="KW-0804">Transcription</keyword>
<keyword evidence="8" id="KW-1185">Reference proteome</keyword>
<feature type="compositionally biased region" description="Basic residues" evidence="6">
    <location>
        <begin position="220"/>
        <end position="229"/>
    </location>
</feature>
<dbReference type="PANTHER" id="PTHR21964">
    <property type="entry name" value="BREAST CANCER METASTASIS-SUPPRESSOR 1"/>
    <property type="match status" value="1"/>
</dbReference>